<dbReference type="Gene3D" id="3.60.110.10">
    <property type="entry name" value="Carbon-nitrogen hydrolase"/>
    <property type="match status" value="1"/>
</dbReference>
<sequence>MNQRSNGMTVAVAQIECHPGALAENLEKHLEMISKARAAGAELLLFPELSLCGYEVAGRVLDVAMSRDDPRLVRLAEAAGDMRVVVGLVEEGIAAQFHNSAFLLERGRVAFIHRKLNLPTYGNLEEGKHFAAGRYLESFELEDRRWRCGVLICADCWNPALVHLAAVQGITLLLLPVASAMEALGGDFSNPTGWRKALEFYGMIYGLPLLFANHCGGKPGMAFWGGSRILDAYGEAVAEAGDGEELLVADLDYEQVKRARYLLPTLRDSNLDLIRRELERQKDIVGVPPESREV</sequence>
<dbReference type="SUPFAM" id="SSF56317">
    <property type="entry name" value="Carbon-nitrogen hydrolase"/>
    <property type="match status" value="1"/>
</dbReference>
<dbReference type="InterPro" id="IPR036526">
    <property type="entry name" value="C-N_Hydrolase_sf"/>
</dbReference>
<dbReference type="GO" id="GO:0050126">
    <property type="term" value="F:N-carbamoylputrescine amidase activity"/>
    <property type="evidence" value="ECO:0007669"/>
    <property type="project" value="TreeGrafter"/>
</dbReference>
<dbReference type="PANTHER" id="PTHR43674:SF2">
    <property type="entry name" value="BETA-UREIDOPROPIONASE"/>
    <property type="match status" value="1"/>
</dbReference>
<evidence type="ECO:0000259" key="2">
    <source>
        <dbReference type="PROSITE" id="PS50263"/>
    </source>
</evidence>
<gene>
    <name evidence="3" type="ORF">FHR98_000682</name>
</gene>
<dbReference type="AlphaFoldDB" id="A0A839SRS1"/>
<dbReference type="EMBL" id="JACHXA010000002">
    <property type="protein sequence ID" value="MBB3064410.1"/>
    <property type="molecule type" value="Genomic_DNA"/>
</dbReference>
<proteinExistence type="predicted"/>
<accession>A0A839SRS1</accession>
<dbReference type="Pfam" id="PF00795">
    <property type="entry name" value="CN_hydrolase"/>
    <property type="match status" value="1"/>
</dbReference>
<keyword evidence="1 3" id="KW-0378">Hydrolase</keyword>
<dbReference type="InterPro" id="IPR050345">
    <property type="entry name" value="Aliph_Amidase/BUP"/>
</dbReference>
<dbReference type="GO" id="GO:0033388">
    <property type="term" value="P:putrescine biosynthetic process from arginine"/>
    <property type="evidence" value="ECO:0007669"/>
    <property type="project" value="TreeGrafter"/>
</dbReference>
<dbReference type="PANTHER" id="PTHR43674">
    <property type="entry name" value="NITRILASE C965.09-RELATED"/>
    <property type="match status" value="1"/>
</dbReference>
<feature type="domain" description="CN hydrolase" evidence="2">
    <location>
        <begin position="8"/>
        <end position="253"/>
    </location>
</feature>
<evidence type="ECO:0000313" key="4">
    <source>
        <dbReference type="Proteomes" id="UP000581135"/>
    </source>
</evidence>
<dbReference type="PROSITE" id="PS50263">
    <property type="entry name" value="CN_HYDROLASE"/>
    <property type="match status" value="1"/>
</dbReference>
<dbReference type="RefSeq" id="WP_183415240.1">
    <property type="nucleotide sequence ID" value="NZ_JACHXA010000002.1"/>
</dbReference>
<protein>
    <submittedName>
        <fullName evidence="3">Putative amidohydrolase</fullName>
    </submittedName>
</protein>
<comment type="caution">
    <text evidence="3">The sequence shown here is derived from an EMBL/GenBank/DDBJ whole genome shotgun (WGS) entry which is preliminary data.</text>
</comment>
<dbReference type="Proteomes" id="UP000581135">
    <property type="component" value="Unassembled WGS sequence"/>
</dbReference>
<evidence type="ECO:0000313" key="3">
    <source>
        <dbReference type="EMBL" id="MBB3064410.1"/>
    </source>
</evidence>
<keyword evidence="4" id="KW-1185">Reference proteome</keyword>
<organism evidence="3 4">
    <name type="scientific">Limibacillus halophilus</name>
    <dbReference type="NCBI Taxonomy" id="1579333"/>
    <lineage>
        <taxon>Bacteria</taxon>
        <taxon>Pseudomonadati</taxon>
        <taxon>Pseudomonadota</taxon>
        <taxon>Alphaproteobacteria</taxon>
        <taxon>Rhodospirillales</taxon>
        <taxon>Rhodovibrionaceae</taxon>
        <taxon>Limibacillus</taxon>
    </lineage>
</organism>
<reference evidence="3 4" key="1">
    <citation type="submission" date="2020-08" db="EMBL/GenBank/DDBJ databases">
        <title>Genomic Encyclopedia of Type Strains, Phase III (KMG-III): the genomes of soil and plant-associated and newly described type strains.</title>
        <authorList>
            <person name="Whitman W."/>
        </authorList>
    </citation>
    <scope>NUCLEOTIDE SEQUENCE [LARGE SCALE GENOMIC DNA]</scope>
    <source>
        <strain evidence="3 4">CECT 8803</strain>
    </source>
</reference>
<evidence type="ECO:0000256" key="1">
    <source>
        <dbReference type="ARBA" id="ARBA00022801"/>
    </source>
</evidence>
<name>A0A839SRS1_9PROT</name>
<dbReference type="CDD" id="cd07586">
    <property type="entry name" value="nitrilase_8"/>
    <property type="match status" value="1"/>
</dbReference>
<dbReference type="InterPro" id="IPR003010">
    <property type="entry name" value="C-N_Hydrolase"/>
</dbReference>